<reference evidence="1" key="2">
    <citation type="submission" date="2011-02" db="EMBL/GenBank/DDBJ databases">
        <authorList>
            <person name="MacLean D."/>
        </authorList>
    </citation>
    <scope>NUCLEOTIDE SEQUENCE</scope>
</reference>
<dbReference type="AlphaFoldDB" id="F0WRX4"/>
<accession>F0WRX4</accession>
<dbReference type="EMBL" id="FR824267">
    <property type="protein sequence ID" value="CCA24090.1"/>
    <property type="molecule type" value="Genomic_DNA"/>
</dbReference>
<protein>
    <submittedName>
        <fullName evidence="1">AlNc14C222G9116 protein</fullName>
    </submittedName>
</protein>
<gene>
    <name evidence="1" type="primary">AlNc14C222G9116</name>
    <name evidence="1" type="ORF">ALNC14_102340</name>
</gene>
<proteinExistence type="predicted"/>
<organism evidence="1">
    <name type="scientific">Albugo laibachii Nc14</name>
    <dbReference type="NCBI Taxonomy" id="890382"/>
    <lineage>
        <taxon>Eukaryota</taxon>
        <taxon>Sar</taxon>
        <taxon>Stramenopiles</taxon>
        <taxon>Oomycota</taxon>
        <taxon>Peronosporomycetes</taxon>
        <taxon>Albuginales</taxon>
        <taxon>Albuginaceae</taxon>
        <taxon>Albugo</taxon>
    </lineage>
</organism>
<evidence type="ECO:0000313" key="1">
    <source>
        <dbReference type="EMBL" id="CCA24090.1"/>
    </source>
</evidence>
<dbReference type="HOGENOM" id="CLU_2390583_0_0_1"/>
<reference evidence="1" key="1">
    <citation type="journal article" date="2011" name="PLoS Biol.">
        <title>Gene gain and loss during evolution of obligate parasitism in the white rust pathogen of Arabidopsis thaliana.</title>
        <authorList>
            <person name="Kemen E."/>
            <person name="Gardiner A."/>
            <person name="Schultz-Larsen T."/>
            <person name="Kemen A.C."/>
            <person name="Balmuth A.L."/>
            <person name="Robert-Seilaniantz A."/>
            <person name="Bailey K."/>
            <person name="Holub E."/>
            <person name="Studholme D.J."/>
            <person name="Maclean D."/>
            <person name="Jones J.D."/>
        </authorList>
    </citation>
    <scope>NUCLEOTIDE SEQUENCE</scope>
</reference>
<sequence>MMEVPKMSIFGFFFRKSYSLCNSFWHGIIIGIHSSDVSPFSFRKCNIRSYRNTLIFEFSTKYTPESSFIRLSIILRVESVLASSMTIISIFSYA</sequence>
<name>F0WRX4_9STRA</name>